<feature type="compositionally biased region" description="Basic and acidic residues" evidence="13">
    <location>
        <begin position="1061"/>
        <end position="1071"/>
    </location>
</feature>
<feature type="binding site" evidence="11">
    <location>
        <position position="2175"/>
    </location>
    <ligand>
        <name>ATP</name>
        <dbReference type="ChEBI" id="CHEBI:30616"/>
    </ligand>
</feature>
<dbReference type="InterPro" id="IPR023214">
    <property type="entry name" value="HAD_sf"/>
</dbReference>
<dbReference type="InterPro" id="IPR006539">
    <property type="entry name" value="P-type_ATPase_IV"/>
</dbReference>
<dbReference type="GO" id="GO:0005524">
    <property type="term" value="F:ATP binding"/>
    <property type="evidence" value="ECO:0007669"/>
    <property type="project" value="UniProtKB-KW"/>
</dbReference>
<feature type="transmembrane region" description="Helical" evidence="14">
    <location>
        <begin position="389"/>
        <end position="408"/>
    </location>
</feature>
<dbReference type="GO" id="GO:0005783">
    <property type="term" value="C:endoplasmic reticulum"/>
    <property type="evidence" value="ECO:0007669"/>
    <property type="project" value="TreeGrafter"/>
</dbReference>
<feature type="binding site" evidence="12">
    <location>
        <position position="1604"/>
    </location>
    <ligand>
        <name>Mg(2+)</name>
        <dbReference type="ChEBI" id="CHEBI:18420"/>
    </ligand>
</feature>
<evidence type="ECO:0000256" key="8">
    <source>
        <dbReference type="ARBA" id="ARBA00022989"/>
    </source>
</evidence>
<dbReference type="SUPFAM" id="SSF56784">
    <property type="entry name" value="HAD-like"/>
    <property type="match status" value="1"/>
</dbReference>
<feature type="transmembrane region" description="Helical" evidence="14">
    <location>
        <begin position="2416"/>
        <end position="2438"/>
    </location>
</feature>
<evidence type="ECO:0000256" key="7">
    <source>
        <dbReference type="ARBA" id="ARBA00022967"/>
    </source>
</evidence>
<keyword evidence="4 11" id="KW-0547">Nucleotide-binding</keyword>
<dbReference type="Gene3D" id="3.40.1110.10">
    <property type="entry name" value="Calcium-transporting ATPase, cytoplasmic domain N"/>
    <property type="match status" value="1"/>
</dbReference>
<feature type="binding site" evidence="11">
    <location>
        <position position="1851"/>
    </location>
    <ligand>
        <name>ATP</name>
        <dbReference type="ChEBI" id="CHEBI:30616"/>
    </ligand>
</feature>
<keyword evidence="8 14" id="KW-1133">Transmembrane helix</keyword>
<feature type="binding site" evidence="11">
    <location>
        <position position="1887"/>
    </location>
    <ligand>
        <name>ATP</name>
        <dbReference type="ChEBI" id="CHEBI:30616"/>
    </ligand>
</feature>
<organism evidence="17 18">
    <name type="scientific">Fasciola hepatica</name>
    <name type="common">Liver fluke</name>
    <dbReference type="NCBI Taxonomy" id="6192"/>
    <lineage>
        <taxon>Eukaryota</taxon>
        <taxon>Metazoa</taxon>
        <taxon>Spiralia</taxon>
        <taxon>Lophotrochozoa</taxon>
        <taxon>Platyhelminthes</taxon>
        <taxon>Trematoda</taxon>
        <taxon>Digenea</taxon>
        <taxon>Plagiorchiida</taxon>
        <taxon>Echinostomata</taxon>
        <taxon>Echinostomatoidea</taxon>
        <taxon>Fasciolidae</taxon>
        <taxon>Fasciola</taxon>
    </lineage>
</organism>
<dbReference type="SUPFAM" id="SSF81665">
    <property type="entry name" value="Calcium ATPase, transmembrane domain M"/>
    <property type="match status" value="3"/>
</dbReference>
<dbReference type="InterPro" id="IPR032630">
    <property type="entry name" value="P_typ_ATPase_c"/>
</dbReference>
<feature type="compositionally biased region" description="Acidic residues" evidence="13">
    <location>
        <begin position="1670"/>
        <end position="1680"/>
    </location>
</feature>
<evidence type="ECO:0000313" key="18">
    <source>
        <dbReference type="Proteomes" id="UP000230066"/>
    </source>
</evidence>
<feature type="binding site" evidence="11">
    <location>
        <position position="2206"/>
    </location>
    <ligand>
        <name>ATP</name>
        <dbReference type="ChEBI" id="CHEBI:30616"/>
    </ligand>
</feature>
<feature type="transmembrane region" description="Helical" evidence="14">
    <location>
        <begin position="1534"/>
        <end position="1558"/>
    </location>
</feature>
<dbReference type="Pfam" id="PF16209">
    <property type="entry name" value="PhoLip_ATPase_N"/>
    <property type="match status" value="3"/>
</dbReference>
<feature type="transmembrane region" description="Helical" evidence="14">
    <location>
        <begin position="1491"/>
        <end position="1514"/>
    </location>
</feature>
<feature type="binding site" evidence="11">
    <location>
        <position position="1606"/>
    </location>
    <ligand>
        <name>ATP</name>
        <dbReference type="ChEBI" id="CHEBI:30616"/>
    </ligand>
</feature>
<comment type="cofactor">
    <cofactor evidence="12">
        <name>Mg(2+)</name>
        <dbReference type="ChEBI" id="CHEBI:18420"/>
    </cofactor>
</comment>
<dbReference type="PANTHER" id="PTHR24092">
    <property type="entry name" value="PROBABLE PHOSPHOLIPID-TRANSPORTING ATPASE"/>
    <property type="match status" value="1"/>
</dbReference>
<keyword evidence="18" id="KW-1185">Reference proteome</keyword>
<feature type="compositionally biased region" description="Polar residues" evidence="13">
    <location>
        <begin position="1654"/>
        <end position="1667"/>
    </location>
</feature>
<dbReference type="PROSITE" id="PS00154">
    <property type="entry name" value="ATPASE_E1_E2"/>
    <property type="match status" value="3"/>
</dbReference>
<feature type="domain" description="P-type ATPase N-terminal" evidence="15">
    <location>
        <begin position="624"/>
        <end position="673"/>
    </location>
</feature>
<feature type="transmembrane region" description="Helical" evidence="14">
    <location>
        <begin position="2290"/>
        <end position="2313"/>
    </location>
</feature>
<feature type="transmembrane region" description="Helical" evidence="14">
    <location>
        <begin position="87"/>
        <end position="105"/>
    </location>
</feature>
<keyword evidence="9 14" id="KW-0472">Membrane</keyword>
<dbReference type="InterPro" id="IPR008250">
    <property type="entry name" value="ATPase_P-typ_transduc_dom_A_sf"/>
</dbReference>
<feature type="binding site" evidence="12">
    <location>
        <position position="2203"/>
    </location>
    <ligand>
        <name>Mg(2+)</name>
        <dbReference type="ChEBI" id="CHEBI:18420"/>
    </ligand>
</feature>
<evidence type="ECO:0000256" key="4">
    <source>
        <dbReference type="ARBA" id="ARBA00022741"/>
    </source>
</evidence>
<feature type="binding site" evidence="11">
    <location>
        <position position="1968"/>
    </location>
    <ligand>
        <name>ATP</name>
        <dbReference type="ChEBI" id="CHEBI:30616"/>
    </ligand>
</feature>
<evidence type="ECO:0000256" key="13">
    <source>
        <dbReference type="SAM" id="MobiDB-lite"/>
    </source>
</evidence>
<gene>
    <name evidence="17" type="ORF">D915_003015</name>
</gene>
<feature type="transmembrane region" description="Helical" evidence="14">
    <location>
        <begin position="2385"/>
        <end position="2404"/>
    </location>
</feature>
<evidence type="ECO:0000256" key="14">
    <source>
        <dbReference type="SAM" id="Phobius"/>
    </source>
</evidence>
<feature type="binding site" evidence="12">
    <location>
        <position position="1606"/>
    </location>
    <ligand>
        <name>Mg(2+)</name>
        <dbReference type="ChEBI" id="CHEBI:18420"/>
    </ligand>
</feature>
<evidence type="ECO:0000313" key="17">
    <source>
        <dbReference type="EMBL" id="THD26232.1"/>
    </source>
</evidence>
<feature type="binding site" evidence="11">
    <location>
        <position position="1604"/>
    </location>
    <ligand>
        <name>ATP</name>
        <dbReference type="ChEBI" id="CHEBI:30616"/>
    </ligand>
</feature>
<feature type="domain" description="P-type ATPase N-terminal" evidence="15">
    <location>
        <begin position="57"/>
        <end position="104"/>
    </location>
</feature>
<evidence type="ECO:0000259" key="15">
    <source>
        <dbReference type="Pfam" id="PF16209"/>
    </source>
</evidence>
<feature type="binding site" evidence="12">
    <location>
        <position position="2207"/>
    </location>
    <ligand>
        <name>Mg(2+)</name>
        <dbReference type="ChEBI" id="CHEBI:18420"/>
    </ligand>
</feature>
<dbReference type="NCBIfam" id="TIGR01652">
    <property type="entry name" value="ATPase-Plipid"/>
    <property type="match status" value="1"/>
</dbReference>
<keyword evidence="6 12" id="KW-0460">Magnesium</keyword>
<feature type="binding site" evidence="11">
    <location>
        <position position="2207"/>
    </location>
    <ligand>
        <name>ATP</name>
        <dbReference type="ChEBI" id="CHEBI:30616"/>
    </ligand>
</feature>
<feature type="binding site" evidence="11">
    <location>
        <position position="1970"/>
    </location>
    <ligand>
        <name>ATP</name>
        <dbReference type="ChEBI" id="CHEBI:30616"/>
    </ligand>
</feature>
<feature type="binding site" evidence="11">
    <location>
        <position position="1605"/>
    </location>
    <ligand>
        <name>ATP</name>
        <dbReference type="ChEBI" id="CHEBI:30616"/>
    </ligand>
</feature>
<keyword evidence="2 14" id="KW-0812">Transmembrane</keyword>
<feature type="binding site" evidence="11">
    <location>
        <position position="1754"/>
    </location>
    <ligand>
        <name>ATP</name>
        <dbReference type="ChEBI" id="CHEBI:30616"/>
    </ligand>
</feature>
<name>A0A4E0S190_FASHE</name>
<dbReference type="InterPro" id="IPR023299">
    <property type="entry name" value="ATPase_P-typ_cyto_dom_N"/>
</dbReference>
<dbReference type="PANTHER" id="PTHR24092:SF175">
    <property type="entry name" value="PHOSPHOLIPID-TRANSPORTING ATPASE"/>
    <property type="match status" value="1"/>
</dbReference>
<dbReference type="InterPro" id="IPR023298">
    <property type="entry name" value="ATPase_P-typ_TM_dom_sf"/>
</dbReference>
<evidence type="ECO:0000256" key="1">
    <source>
        <dbReference type="ARBA" id="ARBA00004141"/>
    </source>
</evidence>
<dbReference type="PRINTS" id="PR00119">
    <property type="entry name" value="CATATPASE"/>
</dbReference>
<accession>A0A4E0S190</accession>
<feature type="domain" description="P-type ATPase N-terminal" evidence="15">
    <location>
        <begin position="1205"/>
        <end position="1253"/>
    </location>
</feature>
<evidence type="ECO:0000256" key="2">
    <source>
        <dbReference type="ARBA" id="ARBA00022692"/>
    </source>
</evidence>
<evidence type="ECO:0000256" key="3">
    <source>
        <dbReference type="ARBA" id="ARBA00022723"/>
    </source>
</evidence>
<dbReference type="InterPro" id="IPR032631">
    <property type="entry name" value="P-type_ATPase_N"/>
</dbReference>
<dbReference type="Pfam" id="PF13246">
    <property type="entry name" value="Cation_ATPase"/>
    <property type="match status" value="1"/>
</dbReference>
<comment type="subcellular location">
    <subcellularLocation>
        <location evidence="1">Membrane</location>
        <topology evidence="1">Multi-pass membrane protein</topology>
    </subcellularLocation>
</comment>
<feature type="transmembrane region" description="Helical" evidence="14">
    <location>
        <begin position="958"/>
        <end position="977"/>
    </location>
</feature>
<comment type="caution">
    <text evidence="17">The sequence shown here is derived from an EMBL/GenBank/DDBJ whole genome shotgun (WGS) entry which is preliminary data.</text>
</comment>
<evidence type="ECO:0000256" key="10">
    <source>
        <dbReference type="PIRSR" id="PIRSR606539-1"/>
    </source>
</evidence>
<dbReference type="InterPro" id="IPR018303">
    <property type="entry name" value="ATPase_P-typ_P_site"/>
</dbReference>
<keyword evidence="5 11" id="KW-0067">ATP-binding</keyword>
<dbReference type="Gene3D" id="3.40.50.1000">
    <property type="entry name" value="HAD superfamily/HAD-like"/>
    <property type="match status" value="1"/>
</dbReference>
<keyword evidence="7" id="KW-1278">Translocase</keyword>
<dbReference type="Gene3D" id="2.70.150.10">
    <property type="entry name" value="Calcium-transporting ATPase, cytoplasmic transduction domain A"/>
    <property type="match status" value="3"/>
</dbReference>
<feature type="transmembrane region" description="Helical" evidence="14">
    <location>
        <begin position="2458"/>
        <end position="2480"/>
    </location>
</feature>
<keyword evidence="3 12" id="KW-0479">Metal-binding</keyword>
<feature type="transmembrane region" description="Helical" evidence="14">
    <location>
        <begin position="341"/>
        <end position="364"/>
    </location>
</feature>
<dbReference type="EMBL" id="JXXN02000812">
    <property type="protein sequence ID" value="THD26232.1"/>
    <property type="molecule type" value="Genomic_DNA"/>
</dbReference>
<feature type="binding site" evidence="11">
    <location>
        <position position="1828"/>
    </location>
    <ligand>
        <name>ATP</name>
        <dbReference type="ChEBI" id="CHEBI:30616"/>
    </ligand>
</feature>
<feature type="transmembrane region" description="Helical" evidence="14">
    <location>
        <begin position="2340"/>
        <end position="2365"/>
    </location>
</feature>
<feature type="binding site" evidence="11">
    <location>
        <position position="1969"/>
    </location>
    <ligand>
        <name>ATP</name>
        <dbReference type="ChEBI" id="CHEBI:30616"/>
    </ligand>
</feature>
<evidence type="ECO:0000256" key="9">
    <source>
        <dbReference type="ARBA" id="ARBA00023136"/>
    </source>
</evidence>
<evidence type="ECO:0000256" key="11">
    <source>
        <dbReference type="PIRSR" id="PIRSR606539-2"/>
    </source>
</evidence>
<feature type="region of interest" description="Disordered" evidence="13">
    <location>
        <begin position="493"/>
        <end position="552"/>
    </location>
</feature>
<dbReference type="Pfam" id="PF16212">
    <property type="entry name" value="PhoLip_ATPase_C"/>
    <property type="match status" value="1"/>
</dbReference>
<sequence length="2527" mass="286049">MRKSRKQLNKFCAIPNKINIQKMTHPSTLQCCRRRQQDTDIRIVQTNHRPDYLTPETDPHVKFCDNAIISSRYTWYNFVPKNLFEQFHNLANVYFVLIAIVYVFANPVTSILTNLGPLAAVLIIIMIKDGVDDIMRHRRDRALNHIPVNVLHLDFINNQTAQWITKKAEDLRVGDVIRCDRGEAFPCDIVLLASSNPSSEVNVTTANLDGETNIKKYFAVAKTQNTYERVTDENWLFKQTGRQFEELAKQLLVKVECQSPCADLNRFEGRMSSGAWIVGEEQGQEEEIPLDFTNLALRGAKLANTDFVIGLVVYTGKETKLSLNGKQAKRKYSSREARSNVILLTFILSMIVLSVILAIVYAVFTTDNKDKMWYMPPARQTRWEFVRSLFRFSILLNNLIPISLVLALEFQQIHIASTISRDRYMYDSSEDLSGRANNAQLADDLGQVEFLFSDKTGTLTQNVMQLCTCALINSDASTELYKFSDSHFSRQLLEERQPRSSLEPSGSMEQEIRLTPSSPNNDDTDADDEDSDFDGNDKSPSVTNGDSFRKNTQKREQNYLKPVLKPKGQLEQILTLFSLCHTVDVADNTSRTNIKLNYECCRRRQKDTDIRIVYANHGPEYLIPETDQHVKFCSNAIISSRYTWYNFVPKNLFEQFHNLANVFFALIAIMYVFADPATSIWTNLGPLAAILALIMIKDGIEDIMRHRRDRALNDIPVNILHLDFINNQTAQWITKKAEDLRVGDVIRCDRGEAFPCDIVLLASSNPSSEVNVTTANLDGETNIKKYFAVAKTQNTYERVTDENWLFKQTGRQFEELAKQLLVKVECQSPCADLNRFEGRMSSGAWIVGEEQGQEEEIPLDFTNLALRGAKLANTDFVIGLVVYTGKETKLSLNGNQYKRKYSSREARSNVILLTFILSMIALSLIQAIVYAVFTTDNKDKMWYMPPARQTRWEFVRSLFRFVTIFSYLIPISIIFTIEFQQLYIAFTISSDLRMYDSSEDLSGRANNAQLADELGQVEFLFSDKTGTLTQNVMQLCTCALINLDGSVELYGFSSSSKETRLRPNADRHVSMDEEETMFASSSSDNSDDGVGKDGDLDSDDSSFEISENNSRLNMRKWKRNLSEPILKPNGQLEQILTLFSLCHSVEVADNTGGVNTKIKYESLHSAAVQKHQMLRSFIYRLSQRRQHGTDIRIVYANHGPEYLIPETDQHVKFCSNAIISSRYTWYNFVPKNLFEQFHNLANVFFALIAIMYVYSNPATSIWSNLGPLIAIISLILIKDGIEDIMRHRRDRALNHIPVNVLHLDFINNQTAQWITKKAEDLRVGDVIRCDRGEAFPCDIVLLASSNPSSEVNVTTANLDGETNIKKYFAVAKTQNTYERVTDENWLFKQTGRQFEELAKQLLVKVECQSPCADLNRFEGRMSSGAWTVGEEQGQEEEIPLDFTNLALRGAKLANTDFVIGLVVYTGKETKLSLNGKQAKRKYSSREARSNVILLTFILSMIAISLLLAIVDFVWTTSNKNRMWYLWSGSQTSWGFVRSLFRFITIVNFLIPISIIFTVEFEQMYIAFTISSDLRMYDSSEDLSGRANNAQLADELGQVEFLFSDKTGTLTQNVMQLCTCALMCSDGPVEVYAFPGSQFSLDSLEGVGLRSNFDTPASTEHSSMFASPSSDDLDEEDDIDLSDGNRDDSSGAINGDNLLLTRRKCKRNYLKPILKPESKLEQVLILFSLCHTVDVGASLGENNLNLKYEASSPDEKALVEGAAKQGVVFLRAHPVEGQVGAKIYHIEYRYPRVNDDTSQGKSSNDSAAFGTEIESVKHAEFTIDAILAFDSTRKRMSVMARHPDGTCHIHSKGAETAMLDAERCARSCGAIRTKALQSVNQFAVEGLRTLVYGTRQLDPAEYNSLLTELRHSAGLVGEQRVQRMREIYEKIESELIPCAVTGVEDKLQVGVKECVQSLRESGIQIWILTGDKEETAITVSQAAGHFTPKMSLIRLTNCPDFETAACWVFEQIEGLQTRAEQRLHRRNHTQSTLVLTNSAPHQMITPTLEEVGEVVFASTEFDADSENRDTKRSASKRSRFIGRLMSFVRDKKWSRLRLPRRRHVRTPGIAGEPVGLVIDGKTLNYVLHPSLASSPPSSHALISISRPIQPSLRDAFLDLCMNVTTVLCCRMTPLQKASIVQLVQAGLAKSSSRVSLPVIAAVGDGGNDVAMLLQANIGVGIYGKEGREAARAGDYSLPAFRYLHRLFMLHGHWAYHRLSMTMNIFYFKCTALVTTELLLQFYSGFSQNANYGGMMFALYNLTMTSVASLFYGMFEQHLPERELMLRPYLYRVISKQANLRGWYVVLWIIEGIWFGLITFLFATYGLAGGTEYSPAVFFEPGTPPRAMYDFALTGMANYIFLWIAVNVRIAILSRNMNYMILVGFLITCVNVVILFVYQVTSGYGSLEFLTITKLARSPAFWFGLILSVFTSNISSLIWRLLSDTWWTGQMYLSEIPQQKLRKKKRRDLRFWVESLVDGQRDNRPMNKI</sequence>
<feature type="compositionally biased region" description="Acidic residues" evidence="13">
    <location>
        <begin position="522"/>
        <end position="534"/>
    </location>
</feature>
<evidence type="ECO:0000256" key="12">
    <source>
        <dbReference type="PIRSR" id="PIRSR606539-3"/>
    </source>
</evidence>
<dbReference type="SUPFAM" id="SSF81660">
    <property type="entry name" value="Metal cation-transporting ATPase, ATP-binding domain N"/>
    <property type="match status" value="1"/>
</dbReference>
<dbReference type="InterPro" id="IPR036412">
    <property type="entry name" value="HAD-like_sf"/>
</dbReference>
<feature type="binding site" evidence="11">
    <location>
        <position position="2169"/>
    </location>
    <ligand>
        <name>ATP</name>
        <dbReference type="ChEBI" id="CHEBI:30616"/>
    </ligand>
</feature>
<feature type="compositionally biased region" description="Polar residues" evidence="13">
    <location>
        <begin position="499"/>
        <end position="508"/>
    </location>
</feature>
<feature type="active site" description="4-aspartylphosphate intermediate" evidence="10">
    <location>
        <position position="1604"/>
    </location>
</feature>
<dbReference type="GO" id="GO:0005886">
    <property type="term" value="C:plasma membrane"/>
    <property type="evidence" value="ECO:0007669"/>
    <property type="project" value="TreeGrafter"/>
</dbReference>
<dbReference type="GO" id="GO:0000287">
    <property type="term" value="F:magnesium ion binding"/>
    <property type="evidence" value="ECO:0007669"/>
    <property type="project" value="InterPro"/>
</dbReference>
<protein>
    <submittedName>
        <fullName evidence="17">Phospholipid-transporting ATPase</fullName>
    </submittedName>
</protein>
<feature type="transmembrane region" description="Helical" evidence="14">
    <location>
        <begin position="910"/>
        <end position="933"/>
    </location>
</feature>
<proteinExistence type="predicted"/>
<dbReference type="GO" id="GO:0045332">
    <property type="term" value="P:phospholipid translocation"/>
    <property type="evidence" value="ECO:0007669"/>
    <property type="project" value="TreeGrafter"/>
</dbReference>
<evidence type="ECO:0000259" key="16">
    <source>
        <dbReference type="Pfam" id="PF16212"/>
    </source>
</evidence>
<dbReference type="SUPFAM" id="SSF81653">
    <property type="entry name" value="Calcium ATPase, transduction domain A"/>
    <property type="match status" value="3"/>
</dbReference>
<feature type="region of interest" description="Disordered" evidence="13">
    <location>
        <begin position="1061"/>
        <end position="1105"/>
    </location>
</feature>
<dbReference type="GO" id="GO:0140326">
    <property type="term" value="F:ATPase-coupled intramembrane lipid transporter activity"/>
    <property type="evidence" value="ECO:0007669"/>
    <property type="project" value="InterPro"/>
</dbReference>
<evidence type="ECO:0000256" key="5">
    <source>
        <dbReference type="ARBA" id="ARBA00022840"/>
    </source>
</evidence>
<feature type="region of interest" description="Disordered" evidence="13">
    <location>
        <begin position="1654"/>
        <end position="1692"/>
    </location>
</feature>
<reference evidence="17" key="1">
    <citation type="submission" date="2019-03" db="EMBL/GenBank/DDBJ databases">
        <title>Improved annotation for the trematode Fasciola hepatica.</title>
        <authorList>
            <person name="Choi Y.-J."/>
            <person name="Martin J."/>
            <person name="Mitreva M."/>
        </authorList>
    </citation>
    <scope>NUCLEOTIDE SEQUENCE [LARGE SCALE GENOMIC DNA]</scope>
</reference>
<evidence type="ECO:0000256" key="6">
    <source>
        <dbReference type="ARBA" id="ARBA00022842"/>
    </source>
</evidence>
<dbReference type="Proteomes" id="UP000230066">
    <property type="component" value="Unassembled WGS sequence"/>
</dbReference>
<feature type="domain" description="P-type ATPase C-terminal" evidence="16">
    <location>
        <begin position="2229"/>
        <end position="2485"/>
    </location>
</feature>